<dbReference type="PANTHER" id="PTHR43236">
    <property type="entry name" value="ANTITOXIN HIGA1"/>
    <property type="match status" value="1"/>
</dbReference>
<dbReference type="PANTHER" id="PTHR43236:SF1">
    <property type="entry name" value="BLL7220 PROTEIN"/>
    <property type="match status" value="1"/>
</dbReference>
<evidence type="ECO:0000313" key="3">
    <source>
        <dbReference type="Proteomes" id="UP001227095"/>
    </source>
</evidence>
<dbReference type="Pfam" id="PF06114">
    <property type="entry name" value="Peptidase_M78"/>
    <property type="match status" value="1"/>
</dbReference>
<sequence length="504" mass="56813">MSKFEFFGEPGVFQIGLRWTNDSELRRYRPLNHGWSVGDLTIIVADQNLTSSERGQSKQGHVGWYLSPLFDWLASNWSSLFQEEDFSWSEKSAAPAAVACRRAIARWIAADDELGKANYKAAKSWFERHALRSCSEGGLFPDIFIRRFGDAVEISWTSAPPFMPPNGFRFACEPGVARLPVSQVAKPLWNAMQWFCANPPLSLDVDDQRRWAEICEKIDSLRNISNEELEKAYVPEDVLKLARQVLANAGHLELLEPERREEPFLDILSPAIAMFGGVSPELNQADVGRLCDVMIKFQSGHDSDHLAAVVSPGLNSVMGSPHEDGYSLAEDLLDELRYLRGNPTWVDVRALAGDLGISVEELEFDTDSIRGVALAGEGFAPAIVINLRSLFNADEDGKRFTIAHELCHILYDRTRAKRISHVSGPWVAPEIEKRANAFAAYLIMPRGLLARNLTQVGRIDRYVAARIAKALRVNESALLEHLYNLDFIDEWDRERLRQEYRPQS</sequence>
<organism evidence="2 3">
    <name type="scientific">Neorhizobium petrolearium</name>
    <dbReference type="NCBI Taxonomy" id="515361"/>
    <lineage>
        <taxon>Bacteria</taxon>
        <taxon>Pseudomonadati</taxon>
        <taxon>Pseudomonadota</taxon>
        <taxon>Alphaproteobacteria</taxon>
        <taxon>Hyphomicrobiales</taxon>
        <taxon>Rhizobiaceae</taxon>
        <taxon>Rhizobium/Agrobacterium group</taxon>
        <taxon>Neorhizobium</taxon>
    </lineage>
</organism>
<dbReference type="InterPro" id="IPR052345">
    <property type="entry name" value="Rad_response_metalloprotease"/>
</dbReference>
<evidence type="ECO:0000259" key="1">
    <source>
        <dbReference type="Pfam" id="PF06114"/>
    </source>
</evidence>
<keyword evidence="3" id="KW-1185">Reference proteome</keyword>
<gene>
    <name evidence="2" type="ORF">QEO92_23305</name>
</gene>
<accession>A0ABY8M2D4</accession>
<dbReference type="Proteomes" id="UP001227095">
    <property type="component" value="Chromosome"/>
</dbReference>
<dbReference type="Gene3D" id="1.10.10.2910">
    <property type="match status" value="1"/>
</dbReference>
<name>A0ABY8M2D4_9HYPH</name>
<proteinExistence type="predicted"/>
<dbReference type="EMBL" id="CP123000">
    <property type="protein sequence ID" value="WGI67871.1"/>
    <property type="molecule type" value="Genomic_DNA"/>
</dbReference>
<feature type="domain" description="IrrE N-terminal-like" evidence="1">
    <location>
        <begin position="354"/>
        <end position="481"/>
    </location>
</feature>
<protein>
    <submittedName>
        <fullName evidence="2">ImmA/IrrE family metallo-endopeptidase</fullName>
    </submittedName>
</protein>
<dbReference type="RefSeq" id="WP_227704604.1">
    <property type="nucleotide sequence ID" value="NZ_CP123000.1"/>
</dbReference>
<dbReference type="InterPro" id="IPR010359">
    <property type="entry name" value="IrrE_HExxH"/>
</dbReference>
<evidence type="ECO:0000313" key="2">
    <source>
        <dbReference type="EMBL" id="WGI67871.1"/>
    </source>
</evidence>
<reference evidence="2 3" key="1">
    <citation type="submission" date="2023-04" db="EMBL/GenBank/DDBJ databases">
        <title>Neorhizobium petrolearium OS53, complete genome.</title>
        <authorList>
            <person name="Yu T."/>
        </authorList>
    </citation>
    <scope>NUCLEOTIDE SEQUENCE [LARGE SCALE GENOMIC DNA]</scope>
    <source>
        <strain evidence="2 3">OS53</strain>
    </source>
</reference>